<organism evidence="6 7">
    <name type="scientific">Desulfarculus baarsii (strain ATCC 33931 / DSM 2075 / LMG 7858 / VKM B-1802 / 2st14)</name>
    <dbReference type="NCBI Taxonomy" id="644282"/>
    <lineage>
        <taxon>Bacteria</taxon>
        <taxon>Pseudomonadati</taxon>
        <taxon>Thermodesulfobacteriota</taxon>
        <taxon>Desulfarculia</taxon>
        <taxon>Desulfarculales</taxon>
        <taxon>Desulfarculaceae</taxon>
        <taxon>Desulfarculus</taxon>
    </lineage>
</organism>
<dbReference type="PANTHER" id="PTHR34535">
    <property type="entry name" value="HYDROGENASE MATURATION FACTOR HYPA"/>
    <property type="match status" value="1"/>
</dbReference>
<dbReference type="Gene3D" id="3.30.2320.80">
    <property type="match status" value="1"/>
</dbReference>
<gene>
    <name evidence="5" type="primary">hypA</name>
    <name evidence="6" type="ordered locus">Deba_2743</name>
</gene>
<dbReference type="KEGG" id="dbr:Deba_2743"/>
<dbReference type="Proteomes" id="UP000009047">
    <property type="component" value="Chromosome"/>
</dbReference>
<keyword evidence="3 5" id="KW-0479">Metal-binding</keyword>
<proteinExistence type="inferred from homology"/>
<dbReference type="OrthoDB" id="9800361at2"/>
<comment type="function">
    <text evidence="5">Involved in the maturation of [NiFe] hydrogenases. Required for nickel insertion into the metal center of the hydrogenase.</text>
</comment>
<dbReference type="InterPro" id="IPR020538">
    <property type="entry name" value="Hydgase_Ni_incorp_HypA/HybF_CS"/>
</dbReference>
<evidence type="ECO:0000256" key="1">
    <source>
        <dbReference type="ARBA" id="ARBA00010748"/>
    </source>
</evidence>
<evidence type="ECO:0000256" key="3">
    <source>
        <dbReference type="ARBA" id="ARBA00022723"/>
    </source>
</evidence>
<keyword evidence="4 5" id="KW-0862">Zinc</keyword>
<dbReference type="Pfam" id="PF01155">
    <property type="entry name" value="HypA"/>
    <property type="match status" value="1"/>
</dbReference>
<dbReference type="PROSITE" id="PS01249">
    <property type="entry name" value="HYPA"/>
    <property type="match status" value="1"/>
</dbReference>
<dbReference type="PIRSF" id="PIRSF004761">
    <property type="entry name" value="Hydrgn_mat_HypA"/>
    <property type="match status" value="1"/>
</dbReference>
<keyword evidence="2 5" id="KW-0533">Nickel</keyword>
<name>E1QKK4_DESB2</name>
<dbReference type="RefSeq" id="WP_013259536.1">
    <property type="nucleotide sequence ID" value="NC_014365.1"/>
</dbReference>
<feature type="binding site" evidence="5">
    <location>
        <position position="92"/>
    </location>
    <ligand>
        <name>Zn(2+)</name>
        <dbReference type="ChEBI" id="CHEBI:29105"/>
    </ligand>
</feature>
<dbReference type="InterPro" id="IPR000688">
    <property type="entry name" value="HypA/HybF"/>
</dbReference>
<keyword evidence="7" id="KW-1185">Reference proteome</keyword>
<comment type="similarity">
    <text evidence="1 5">Belongs to the HypA/HybF family.</text>
</comment>
<dbReference type="HAMAP" id="MF_00213">
    <property type="entry name" value="HypA_HybF"/>
    <property type="match status" value="1"/>
</dbReference>
<dbReference type="AlphaFoldDB" id="E1QKK4"/>
<sequence length="113" mass="12237">MHELSIAQSMLGIVLQEAARHGAEKVQKVVVRVGAYSGVVPHSLRFCFDLIKKDTPAAEAELEVNQAPITATCAACGRQSLLDEPTIICPLCQADQLSLEGGRELFVEYIEAQ</sequence>
<feature type="binding site" evidence="5">
    <location>
        <position position="73"/>
    </location>
    <ligand>
        <name>Zn(2+)</name>
        <dbReference type="ChEBI" id="CHEBI:29105"/>
    </ligand>
</feature>
<evidence type="ECO:0000256" key="2">
    <source>
        <dbReference type="ARBA" id="ARBA00022596"/>
    </source>
</evidence>
<accession>E1QKK4</accession>
<protein>
    <recommendedName>
        <fullName evidence="5">Hydrogenase maturation factor HypA</fullName>
    </recommendedName>
</protein>
<evidence type="ECO:0000313" key="7">
    <source>
        <dbReference type="Proteomes" id="UP000009047"/>
    </source>
</evidence>
<dbReference type="NCBIfam" id="TIGR00100">
    <property type="entry name" value="hypA"/>
    <property type="match status" value="1"/>
</dbReference>
<dbReference type="eggNOG" id="COG0375">
    <property type="taxonomic scope" value="Bacteria"/>
</dbReference>
<feature type="binding site" evidence="5">
    <location>
        <position position="2"/>
    </location>
    <ligand>
        <name>Ni(2+)</name>
        <dbReference type="ChEBI" id="CHEBI:49786"/>
    </ligand>
</feature>
<dbReference type="GO" id="GO:0008270">
    <property type="term" value="F:zinc ion binding"/>
    <property type="evidence" value="ECO:0007669"/>
    <property type="project" value="UniProtKB-UniRule"/>
</dbReference>
<dbReference type="PANTHER" id="PTHR34535:SF3">
    <property type="entry name" value="HYDROGENASE MATURATION FACTOR HYPA"/>
    <property type="match status" value="1"/>
</dbReference>
<evidence type="ECO:0000256" key="4">
    <source>
        <dbReference type="ARBA" id="ARBA00022833"/>
    </source>
</evidence>
<dbReference type="GO" id="GO:0051604">
    <property type="term" value="P:protein maturation"/>
    <property type="evidence" value="ECO:0007669"/>
    <property type="project" value="InterPro"/>
</dbReference>
<dbReference type="STRING" id="644282.Deba_2743"/>
<dbReference type="HOGENOM" id="CLU_126929_0_0_7"/>
<reference evidence="6 7" key="1">
    <citation type="journal article" date="2010" name="Stand. Genomic Sci.">
        <title>Complete genome sequence of Desulfarculus baarsii type strain (2st14).</title>
        <authorList>
            <person name="Sun H."/>
            <person name="Spring S."/>
            <person name="Lapidus A."/>
            <person name="Davenport K."/>
            <person name="Del Rio T.G."/>
            <person name="Tice H."/>
            <person name="Nolan M."/>
            <person name="Copeland A."/>
            <person name="Cheng J.F."/>
            <person name="Lucas S."/>
            <person name="Tapia R."/>
            <person name="Goodwin L."/>
            <person name="Pitluck S."/>
            <person name="Ivanova N."/>
            <person name="Pagani I."/>
            <person name="Mavromatis K."/>
            <person name="Ovchinnikova G."/>
            <person name="Pati A."/>
            <person name="Chen A."/>
            <person name="Palaniappan K."/>
            <person name="Hauser L."/>
            <person name="Chang Y.J."/>
            <person name="Jeffries C.D."/>
            <person name="Detter J.C."/>
            <person name="Han C."/>
            <person name="Rohde M."/>
            <person name="Brambilla E."/>
            <person name="Goker M."/>
            <person name="Woyke T."/>
            <person name="Bristow J."/>
            <person name="Eisen J.A."/>
            <person name="Markowitz V."/>
            <person name="Hugenholtz P."/>
            <person name="Kyrpides N.C."/>
            <person name="Klenk H.P."/>
            <person name="Land M."/>
        </authorList>
    </citation>
    <scope>NUCLEOTIDE SEQUENCE [LARGE SCALE GENOMIC DNA]</scope>
    <source>
        <strain evidence="7">ATCC 33931 / DSM 2075 / LMG 7858 / VKM B-1802 / 2st14</strain>
    </source>
</reference>
<feature type="binding site" evidence="5">
    <location>
        <position position="89"/>
    </location>
    <ligand>
        <name>Zn(2+)</name>
        <dbReference type="ChEBI" id="CHEBI:29105"/>
    </ligand>
</feature>
<evidence type="ECO:0000256" key="5">
    <source>
        <dbReference type="HAMAP-Rule" id="MF_00213"/>
    </source>
</evidence>
<dbReference type="EMBL" id="CP002085">
    <property type="protein sequence ID" value="ADK86097.1"/>
    <property type="molecule type" value="Genomic_DNA"/>
</dbReference>
<feature type="binding site" evidence="5">
    <location>
        <position position="76"/>
    </location>
    <ligand>
        <name>Zn(2+)</name>
        <dbReference type="ChEBI" id="CHEBI:29105"/>
    </ligand>
</feature>
<evidence type="ECO:0000313" key="6">
    <source>
        <dbReference type="EMBL" id="ADK86097.1"/>
    </source>
</evidence>
<dbReference type="GO" id="GO:0016151">
    <property type="term" value="F:nickel cation binding"/>
    <property type="evidence" value="ECO:0007669"/>
    <property type="project" value="UniProtKB-UniRule"/>
</dbReference>